<organism evidence="1 2">
    <name type="scientific">Rosa chinensis</name>
    <name type="common">China rose</name>
    <dbReference type="NCBI Taxonomy" id="74649"/>
    <lineage>
        <taxon>Eukaryota</taxon>
        <taxon>Viridiplantae</taxon>
        <taxon>Streptophyta</taxon>
        <taxon>Embryophyta</taxon>
        <taxon>Tracheophyta</taxon>
        <taxon>Spermatophyta</taxon>
        <taxon>Magnoliopsida</taxon>
        <taxon>eudicotyledons</taxon>
        <taxon>Gunneridae</taxon>
        <taxon>Pentapetalae</taxon>
        <taxon>rosids</taxon>
        <taxon>fabids</taxon>
        <taxon>Rosales</taxon>
        <taxon>Rosaceae</taxon>
        <taxon>Rosoideae</taxon>
        <taxon>Rosoideae incertae sedis</taxon>
        <taxon>Rosa</taxon>
    </lineage>
</organism>
<accession>A0A2P6QXP1</accession>
<dbReference type="Proteomes" id="UP000238479">
    <property type="component" value="Chromosome 4"/>
</dbReference>
<evidence type="ECO:0000313" key="1">
    <source>
        <dbReference type="EMBL" id="PRQ38967.1"/>
    </source>
</evidence>
<name>A0A2P6QXP1_ROSCH</name>
<reference evidence="1 2" key="1">
    <citation type="journal article" date="2018" name="Nat. Genet.">
        <title>The Rosa genome provides new insights in the design of modern roses.</title>
        <authorList>
            <person name="Bendahmane M."/>
        </authorList>
    </citation>
    <scope>NUCLEOTIDE SEQUENCE [LARGE SCALE GENOMIC DNA]</scope>
    <source>
        <strain evidence="2">cv. Old Blush</strain>
    </source>
</reference>
<protein>
    <submittedName>
        <fullName evidence="1">Uncharacterized protein</fullName>
    </submittedName>
</protein>
<gene>
    <name evidence="1" type="ORF">RchiOBHm_Chr4g0419831</name>
</gene>
<sequence>MLLPCGANLKIGLSTRLWQLDKECHFSTMGLFTFLQSIKL</sequence>
<evidence type="ECO:0000313" key="2">
    <source>
        <dbReference type="Proteomes" id="UP000238479"/>
    </source>
</evidence>
<comment type="caution">
    <text evidence="1">The sequence shown here is derived from an EMBL/GenBank/DDBJ whole genome shotgun (WGS) entry which is preliminary data.</text>
</comment>
<keyword evidence="2" id="KW-1185">Reference proteome</keyword>
<dbReference type="Gramene" id="PRQ38967">
    <property type="protein sequence ID" value="PRQ38967"/>
    <property type="gene ID" value="RchiOBHm_Chr4g0419831"/>
</dbReference>
<dbReference type="EMBL" id="PDCK01000042">
    <property type="protein sequence ID" value="PRQ38967.1"/>
    <property type="molecule type" value="Genomic_DNA"/>
</dbReference>
<dbReference type="AlphaFoldDB" id="A0A2P6QXP1"/>
<proteinExistence type="predicted"/>